<evidence type="ECO:0000256" key="1">
    <source>
        <dbReference type="SAM" id="MobiDB-lite"/>
    </source>
</evidence>
<protein>
    <submittedName>
        <fullName evidence="2">Uncharacterized protein</fullName>
    </submittedName>
</protein>
<dbReference type="AlphaFoldDB" id="A0A4S8MW07"/>
<dbReference type="OrthoDB" id="3025610at2759"/>
<dbReference type="EMBL" id="ML179038">
    <property type="protein sequence ID" value="THV07292.1"/>
    <property type="molecule type" value="Genomic_DNA"/>
</dbReference>
<feature type="region of interest" description="Disordered" evidence="1">
    <location>
        <begin position="1"/>
        <end position="20"/>
    </location>
</feature>
<sequence length="229" mass="25377">MRQALKNVNATPNQEEPLNKEAMKKFKQTIKNGNGTQKKRAHEAGEDQERARKRKKISFGGISAIPAPKSDSPEAIADFQTASHLLEALKSLKLNSPVTSGPRERFHGSHSIVADPTVRNKKRAKWVARDASKLGGLPFDYKSTLHPPVHSRKSYKLTFRCTCAREAIQKETIKKPIDPSVSSNVSLKGVGQEADNPNMSCRGVIEVTAEDDNTRPYVKGQKISIRICH</sequence>
<dbReference type="Proteomes" id="UP000297245">
    <property type="component" value="Unassembled WGS sequence"/>
</dbReference>
<keyword evidence="3" id="KW-1185">Reference proteome</keyword>
<feature type="compositionally biased region" description="Polar residues" evidence="1">
    <location>
        <begin position="1"/>
        <end position="16"/>
    </location>
</feature>
<proteinExistence type="predicted"/>
<gene>
    <name evidence="2" type="ORF">K435DRAFT_772648</name>
</gene>
<reference evidence="2 3" key="1">
    <citation type="journal article" date="2019" name="Nat. Ecol. Evol.">
        <title>Megaphylogeny resolves global patterns of mushroom evolution.</title>
        <authorList>
            <person name="Varga T."/>
            <person name="Krizsan K."/>
            <person name="Foldi C."/>
            <person name="Dima B."/>
            <person name="Sanchez-Garcia M."/>
            <person name="Sanchez-Ramirez S."/>
            <person name="Szollosi G.J."/>
            <person name="Szarkandi J.G."/>
            <person name="Papp V."/>
            <person name="Albert L."/>
            <person name="Andreopoulos W."/>
            <person name="Angelini C."/>
            <person name="Antonin V."/>
            <person name="Barry K.W."/>
            <person name="Bougher N.L."/>
            <person name="Buchanan P."/>
            <person name="Buyck B."/>
            <person name="Bense V."/>
            <person name="Catcheside P."/>
            <person name="Chovatia M."/>
            <person name="Cooper J."/>
            <person name="Damon W."/>
            <person name="Desjardin D."/>
            <person name="Finy P."/>
            <person name="Geml J."/>
            <person name="Haridas S."/>
            <person name="Hughes K."/>
            <person name="Justo A."/>
            <person name="Karasinski D."/>
            <person name="Kautmanova I."/>
            <person name="Kiss B."/>
            <person name="Kocsube S."/>
            <person name="Kotiranta H."/>
            <person name="LaButti K.M."/>
            <person name="Lechner B.E."/>
            <person name="Liimatainen K."/>
            <person name="Lipzen A."/>
            <person name="Lukacs Z."/>
            <person name="Mihaltcheva S."/>
            <person name="Morgado L.N."/>
            <person name="Niskanen T."/>
            <person name="Noordeloos M.E."/>
            <person name="Ohm R.A."/>
            <person name="Ortiz-Santana B."/>
            <person name="Ovrebo C."/>
            <person name="Racz N."/>
            <person name="Riley R."/>
            <person name="Savchenko A."/>
            <person name="Shiryaev A."/>
            <person name="Soop K."/>
            <person name="Spirin V."/>
            <person name="Szebenyi C."/>
            <person name="Tomsovsky M."/>
            <person name="Tulloss R.E."/>
            <person name="Uehling J."/>
            <person name="Grigoriev I.V."/>
            <person name="Vagvolgyi C."/>
            <person name="Papp T."/>
            <person name="Martin F.M."/>
            <person name="Miettinen O."/>
            <person name="Hibbett D.S."/>
            <person name="Nagy L.G."/>
        </authorList>
    </citation>
    <scope>NUCLEOTIDE SEQUENCE [LARGE SCALE GENOMIC DNA]</scope>
    <source>
        <strain evidence="2 3">CBS 962.96</strain>
    </source>
</reference>
<feature type="region of interest" description="Disordered" evidence="1">
    <location>
        <begin position="29"/>
        <end position="66"/>
    </location>
</feature>
<name>A0A4S8MW07_DENBC</name>
<accession>A0A4S8MW07</accession>
<organism evidence="2 3">
    <name type="scientific">Dendrothele bispora (strain CBS 962.96)</name>
    <dbReference type="NCBI Taxonomy" id="1314807"/>
    <lineage>
        <taxon>Eukaryota</taxon>
        <taxon>Fungi</taxon>
        <taxon>Dikarya</taxon>
        <taxon>Basidiomycota</taxon>
        <taxon>Agaricomycotina</taxon>
        <taxon>Agaricomycetes</taxon>
        <taxon>Agaricomycetidae</taxon>
        <taxon>Agaricales</taxon>
        <taxon>Agaricales incertae sedis</taxon>
        <taxon>Dendrothele</taxon>
    </lineage>
</organism>
<evidence type="ECO:0000313" key="2">
    <source>
        <dbReference type="EMBL" id="THV07292.1"/>
    </source>
</evidence>
<evidence type="ECO:0000313" key="3">
    <source>
        <dbReference type="Proteomes" id="UP000297245"/>
    </source>
</evidence>